<protein>
    <submittedName>
        <fullName evidence="1">Glycosyltransferase family 1 protein</fullName>
    </submittedName>
</protein>
<organism evidence="1 2">
    <name type="scientific">Brevibacillus fluminis</name>
    <dbReference type="NCBI Taxonomy" id="511487"/>
    <lineage>
        <taxon>Bacteria</taxon>
        <taxon>Bacillati</taxon>
        <taxon>Bacillota</taxon>
        <taxon>Bacilli</taxon>
        <taxon>Bacillales</taxon>
        <taxon>Paenibacillaceae</taxon>
        <taxon>Brevibacillus</taxon>
    </lineage>
</organism>
<name>A0A3M8DNB5_9BACL</name>
<evidence type="ECO:0000313" key="1">
    <source>
        <dbReference type="EMBL" id="RNB89566.1"/>
    </source>
</evidence>
<reference evidence="1 2" key="1">
    <citation type="submission" date="2018-10" db="EMBL/GenBank/DDBJ databases">
        <title>Phylogenomics of Brevibacillus.</title>
        <authorList>
            <person name="Dunlap C."/>
        </authorList>
    </citation>
    <scope>NUCLEOTIDE SEQUENCE [LARGE SCALE GENOMIC DNA]</scope>
    <source>
        <strain evidence="1 2">JCM 15716</strain>
    </source>
</reference>
<gene>
    <name evidence="1" type="ORF">EDM56_10265</name>
</gene>
<keyword evidence="1" id="KW-0808">Transferase</keyword>
<dbReference type="Gene3D" id="3.40.50.2000">
    <property type="entry name" value="Glycogen Phosphorylase B"/>
    <property type="match status" value="1"/>
</dbReference>
<dbReference type="EMBL" id="RHHQ01000008">
    <property type="protein sequence ID" value="RNB89566.1"/>
    <property type="molecule type" value="Genomic_DNA"/>
</dbReference>
<evidence type="ECO:0000313" key="2">
    <source>
        <dbReference type="Proteomes" id="UP000271031"/>
    </source>
</evidence>
<sequence>MKICFSCNLEKYKPKGNVLQFLGMLKAFDHEVSKLPSKKRKKFVVDCVLPFEFQNGHDGFKFHHVRFHKADDLTDKIVKQDEKKDYDFIFIRGRDQALDLVKKKRSLGDKLLFLSINYNLHDPRIMKEVNFLLRHTRIIFFQSVPIAERFKAYLRRKKWGEDRIERQIKVLPQFVEAMSEEKMLRIHRATPPQLINCGVIRPRYGLPVAVKAIHLIRKRVPEAKLNLLYPSIVNAYRPTAEKLLKKPGVVNHGQKNVWETKKMIVKAGIGMALIYDNTPDLTPSHAYLSRVLEYMALGVPVLTTRTFGNIHLLGDNYPLFVHDEHDIARCYHKLNEPAYYAEMSEYVRERGRAYLGENAIKDFWKVLTTELGMPA</sequence>
<dbReference type="OrthoDB" id="6713581at2"/>
<dbReference type="Proteomes" id="UP000271031">
    <property type="component" value="Unassembled WGS sequence"/>
</dbReference>
<accession>A0A3M8DNB5</accession>
<dbReference type="AlphaFoldDB" id="A0A3M8DNB5"/>
<dbReference type="GO" id="GO:0016740">
    <property type="term" value="F:transferase activity"/>
    <property type="evidence" value="ECO:0007669"/>
    <property type="project" value="UniProtKB-KW"/>
</dbReference>
<dbReference type="RefSeq" id="WP_122917822.1">
    <property type="nucleotide sequence ID" value="NZ_RHHQ01000008.1"/>
</dbReference>
<dbReference type="SUPFAM" id="SSF53756">
    <property type="entry name" value="UDP-Glycosyltransferase/glycogen phosphorylase"/>
    <property type="match status" value="1"/>
</dbReference>
<comment type="caution">
    <text evidence="1">The sequence shown here is derived from an EMBL/GenBank/DDBJ whole genome shotgun (WGS) entry which is preliminary data.</text>
</comment>
<proteinExistence type="predicted"/>
<keyword evidence="2" id="KW-1185">Reference proteome</keyword>